<feature type="domain" description="Anaphase-promoting complex subunit 4-like WD40" evidence="6">
    <location>
        <begin position="1"/>
        <end position="87"/>
    </location>
</feature>
<dbReference type="GO" id="GO:0051301">
    <property type="term" value="P:cell division"/>
    <property type="evidence" value="ECO:0007669"/>
    <property type="project" value="UniProtKB-KW"/>
</dbReference>
<proteinExistence type="predicted"/>
<dbReference type="PANTHER" id="PTHR13260:SF0">
    <property type="entry name" value="ANAPHASE-PROMOTING COMPLEX SUBUNIT 4"/>
    <property type="match status" value="1"/>
</dbReference>
<evidence type="ECO:0000313" key="8">
    <source>
        <dbReference type="EMBL" id="RFU31034.1"/>
    </source>
</evidence>
<evidence type="ECO:0000259" key="6">
    <source>
        <dbReference type="Pfam" id="PF12894"/>
    </source>
</evidence>
<dbReference type="OrthoDB" id="2110451at2759"/>
<dbReference type="GO" id="GO:0070979">
    <property type="term" value="P:protein K11-linked ubiquitination"/>
    <property type="evidence" value="ECO:0007669"/>
    <property type="project" value="TreeGrafter"/>
</dbReference>
<keyword evidence="4" id="KW-0833">Ubl conjugation pathway</keyword>
<dbReference type="SUPFAM" id="SSF50978">
    <property type="entry name" value="WD40 repeat-like"/>
    <property type="match status" value="1"/>
</dbReference>
<evidence type="ECO:0000256" key="1">
    <source>
        <dbReference type="ARBA" id="ARBA00016067"/>
    </source>
</evidence>
<feature type="non-terminal residue" evidence="8">
    <location>
        <position position="757"/>
    </location>
</feature>
<feature type="domain" description="Anaphase-promoting complex subunit 4 long" evidence="7">
    <location>
        <begin position="240"/>
        <end position="440"/>
    </location>
</feature>
<dbReference type="GO" id="GO:0031145">
    <property type="term" value="P:anaphase-promoting complex-dependent catabolic process"/>
    <property type="evidence" value="ECO:0007669"/>
    <property type="project" value="InterPro"/>
</dbReference>
<evidence type="ECO:0000313" key="9">
    <source>
        <dbReference type="Proteomes" id="UP000258309"/>
    </source>
</evidence>
<dbReference type="InterPro" id="IPR015943">
    <property type="entry name" value="WD40/YVTN_repeat-like_dom_sf"/>
</dbReference>
<feature type="non-terminal residue" evidence="8">
    <location>
        <position position="1"/>
    </location>
</feature>
<accession>A0A3E2HCA4</accession>
<dbReference type="InterPro" id="IPR024790">
    <property type="entry name" value="APC4_long_dom"/>
</dbReference>
<protein>
    <recommendedName>
        <fullName evidence="1">Anaphase-promoting complex subunit 4</fullName>
    </recommendedName>
</protein>
<dbReference type="GO" id="GO:0005680">
    <property type="term" value="C:anaphase-promoting complex"/>
    <property type="evidence" value="ECO:0007669"/>
    <property type="project" value="InterPro"/>
</dbReference>
<keyword evidence="3" id="KW-0498">Mitosis</keyword>
<evidence type="ECO:0000256" key="3">
    <source>
        <dbReference type="ARBA" id="ARBA00022776"/>
    </source>
</evidence>
<dbReference type="Gene3D" id="2.130.10.10">
    <property type="entry name" value="YVTN repeat-like/Quinoprotein amine dehydrogenase"/>
    <property type="match status" value="1"/>
</dbReference>
<dbReference type="InterPro" id="IPR024977">
    <property type="entry name" value="Apc4-like_WD40_dom"/>
</dbReference>
<keyword evidence="9" id="KW-1185">Reference proteome</keyword>
<dbReference type="EMBL" id="NCSJ02000086">
    <property type="protein sequence ID" value="RFU31034.1"/>
    <property type="molecule type" value="Genomic_DNA"/>
</dbReference>
<keyword evidence="5" id="KW-0131">Cell cycle</keyword>
<dbReference type="GO" id="GO:0034399">
    <property type="term" value="C:nuclear periphery"/>
    <property type="evidence" value="ECO:0007669"/>
    <property type="project" value="TreeGrafter"/>
</dbReference>
<organism evidence="8 9">
    <name type="scientific">Scytalidium lignicola</name>
    <name type="common">Hyphomycete</name>
    <dbReference type="NCBI Taxonomy" id="5539"/>
    <lineage>
        <taxon>Eukaryota</taxon>
        <taxon>Fungi</taxon>
        <taxon>Dikarya</taxon>
        <taxon>Ascomycota</taxon>
        <taxon>Pezizomycotina</taxon>
        <taxon>Leotiomycetes</taxon>
        <taxon>Leotiomycetes incertae sedis</taxon>
        <taxon>Scytalidium</taxon>
    </lineage>
</organism>
<evidence type="ECO:0000256" key="5">
    <source>
        <dbReference type="ARBA" id="ARBA00023306"/>
    </source>
</evidence>
<dbReference type="Proteomes" id="UP000258309">
    <property type="component" value="Unassembled WGS sequence"/>
</dbReference>
<dbReference type="InterPro" id="IPR024789">
    <property type="entry name" value="APC4"/>
</dbReference>
<dbReference type="InterPro" id="IPR036322">
    <property type="entry name" value="WD40_repeat_dom_sf"/>
</dbReference>
<evidence type="ECO:0000256" key="4">
    <source>
        <dbReference type="ARBA" id="ARBA00022786"/>
    </source>
</evidence>
<gene>
    <name evidence="8" type="ORF">B7463_g5333</name>
</gene>
<dbReference type="AlphaFoldDB" id="A0A3E2HCA4"/>
<evidence type="ECO:0000259" key="7">
    <source>
        <dbReference type="Pfam" id="PF12896"/>
    </source>
</evidence>
<reference evidence="8 9" key="1">
    <citation type="submission" date="2018-05" db="EMBL/GenBank/DDBJ databases">
        <title>Draft genome sequence of Scytalidium lignicola DSM 105466, a ubiquitous saprotrophic fungus.</title>
        <authorList>
            <person name="Buettner E."/>
            <person name="Gebauer A.M."/>
            <person name="Hofrichter M."/>
            <person name="Liers C."/>
            <person name="Kellner H."/>
        </authorList>
    </citation>
    <scope>NUCLEOTIDE SEQUENCE [LARGE SCALE GENOMIC DNA]</scope>
    <source>
        <strain evidence="8 9">DSM 105466</strain>
    </source>
</reference>
<dbReference type="PANTHER" id="PTHR13260">
    <property type="entry name" value="ANAPHASE PROMOTING COMPLEX SUBUNIT 4 APC4"/>
    <property type="match status" value="1"/>
</dbReference>
<dbReference type="OMA" id="FEPMKEF"/>
<dbReference type="Pfam" id="PF12896">
    <property type="entry name" value="ANAPC4"/>
    <property type="match status" value="1"/>
</dbReference>
<keyword evidence="2" id="KW-0132">Cell division</keyword>
<dbReference type="Pfam" id="PF12894">
    <property type="entry name" value="ANAPC4_WD40"/>
    <property type="match status" value="1"/>
</dbReference>
<comment type="caution">
    <text evidence="8">The sequence shown here is derived from an EMBL/GenBank/DDBJ whole genome shotgun (WGS) entry which is preliminary data.</text>
</comment>
<sequence length="757" mass="84842">MDLLAVTTVDQQVLVYRLSGQRVWGVSQKAGKLKAEAICWKPNGNLLAISWSDGIVRLVGVESSKTVYQFSTGDHESNITCIGWASNLTKRPDNATSKNQDAWERLVDGDPSSFKKKDPLDLPRDLSLIDIEASLPKLSVLAAGGTVDDVFCSRASLDALFRPFDPKDSDAVDIMVLGTKQGSIHLSIYDSFVIGSFNSQAIVKETTASSTCLALHSSHEEFSTHSLLLKGEDSSHTIYFVPMDLRFVSVSSKYLPLIASRSTALQNLLRYIHQVQVSMINEWKSTQDLPSRFLRNINETLGESNNRDIVQALYHSVATGHTFQPVKEWLVDELTDRGHKRWDKAVVTGLENLKKLVHENMLPALERCSVILSRLTGVAKFQGPYDSLGFTSRQISQLVDVVACLHLISSKILNQVIHELDLFVSFSAWLHYEIGRLSAENSNTDEEAEEESTINHGKVLLYIQTCMMSSPLSIYLSGIKADDSHNGEPDVEQGLPLFDLVHEQLQRQENGLSYTQEYPQLEFLCSYLFQQASSVFDQIAAAEKRNVLFGDTRVIGATQPDGVMDMRMSKVDSSVCCSHIVFVPNGFLNQVQFVLVRLEVENGISSIISTESAIVQLANGYVKDIKFLDHHWLLVLWEADGEASLLSIPYEPNAHSRQVLDSHAKPVMEYIQYDSNTMHPEPTTFEKGDIRRRFSTFHIPNTASFIADKMTIQESSNKRANGARRLVILGKNQQQYRIFRLTEKNEESQITEDISML</sequence>
<evidence type="ECO:0000256" key="2">
    <source>
        <dbReference type="ARBA" id="ARBA00022618"/>
    </source>
</evidence>
<name>A0A3E2HCA4_SCYLI</name>
<dbReference type="STRING" id="5539.A0A3E2HCA4"/>